<feature type="domain" description="Aminoglycoside phosphotransferase" evidence="8">
    <location>
        <begin position="34"/>
        <end position="266"/>
    </location>
</feature>
<evidence type="ECO:0000259" key="8">
    <source>
        <dbReference type="Pfam" id="PF01636"/>
    </source>
</evidence>
<dbReference type="KEGG" id="vhy:G7082_05035"/>
<dbReference type="PIRSF" id="PIRSF031134">
    <property type="entry name" value="MTRK"/>
    <property type="match status" value="1"/>
</dbReference>
<evidence type="ECO:0000256" key="3">
    <source>
        <dbReference type="ARBA" id="ARBA00012128"/>
    </source>
</evidence>
<dbReference type="AlphaFoldDB" id="A0A6G8ASJ3"/>
<dbReference type="Gene3D" id="3.30.200.20">
    <property type="entry name" value="Phosphorylase Kinase, domain 1"/>
    <property type="match status" value="1"/>
</dbReference>
<dbReference type="PANTHER" id="PTHR34273:SF2">
    <property type="entry name" value="METHYLTHIORIBOSE KINASE"/>
    <property type="match status" value="1"/>
</dbReference>
<evidence type="ECO:0000256" key="2">
    <source>
        <dbReference type="ARBA" id="ARBA00011738"/>
    </source>
</evidence>
<evidence type="ECO:0000256" key="4">
    <source>
        <dbReference type="ARBA" id="ARBA00022679"/>
    </source>
</evidence>
<dbReference type="Proteomes" id="UP000501747">
    <property type="component" value="Chromosome"/>
</dbReference>
<keyword evidence="5" id="KW-0547">Nucleotide-binding</keyword>
<evidence type="ECO:0000313" key="9">
    <source>
        <dbReference type="EMBL" id="QIL47939.1"/>
    </source>
</evidence>
<evidence type="ECO:0000313" key="10">
    <source>
        <dbReference type="Proteomes" id="UP000501747"/>
    </source>
</evidence>
<comment type="subunit">
    <text evidence="2">Homodimer.</text>
</comment>
<keyword evidence="7" id="KW-0067">ATP-binding</keyword>
<dbReference type="EMBL" id="CP049887">
    <property type="protein sequence ID" value="QIL47939.1"/>
    <property type="molecule type" value="Genomic_DNA"/>
</dbReference>
<proteinExistence type="inferred from homology"/>
<protein>
    <recommendedName>
        <fullName evidence="3">S-methyl-5-thioribose kinase</fullName>
        <ecNumber evidence="3">2.7.1.100</ecNumber>
    </recommendedName>
</protein>
<reference evidence="9 10" key="1">
    <citation type="submission" date="2020-03" db="EMBL/GenBank/DDBJ databases">
        <title>Vagococcus sp. nov., isolated from beetles.</title>
        <authorList>
            <person name="Hyun D.-W."/>
            <person name="Bae J.-W."/>
        </authorList>
    </citation>
    <scope>NUCLEOTIDE SEQUENCE [LARGE SCALE GENOMIC DNA]</scope>
    <source>
        <strain evidence="9 10">HDW17B</strain>
    </source>
</reference>
<dbReference type="InterPro" id="IPR011009">
    <property type="entry name" value="Kinase-like_dom_sf"/>
</dbReference>
<evidence type="ECO:0000256" key="7">
    <source>
        <dbReference type="ARBA" id="ARBA00022840"/>
    </source>
</evidence>
<dbReference type="InterPro" id="IPR009212">
    <property type="entry name" value="Methylthioribose_kinase"/>
</dbReference>
<dbReference type="GO" id="GO:0005524">
    <property type="term" value="F:ATP binding"/>
    <property type="evidence" value="ECO:0007669"/>
    <property type="project" value="UniProtKB-KW"/>
</dbReference>
<keyword evidence="4 9" id="KW-0808">Transferase</keyword>
<dbReference type="GO" id="GO:0009086">
    <property type="term" value="P:methionine biosynthetic process"/>
    <property type="evidence" value="ECO:0007669"/>
    <property type="project" value="InterPro"/>
</dbReference>
<dbReference type="GO" id="GO:0046522">
    <property type="term" value="F:S-methyl-5-thioribose kinase activity"/>
    <property type="evidence" value="ECO:0007669"/>
    <property type="project" value="UniProtKB-EC"/>
</dbReference>
<organism evidence="9 10">
    <name type="scientific">Vagococcus hydrophili</name>
    <dbReference type="NCBI Taxonomy" id="2714947"/>
    <lineage>
        <taxon>Bacteria</taxon>
        <taxon>Bacillati</taxon>
        <taxon>Bacillota</taxon>
        <taxon>Bacilli</taxon>
        <taxon>Lactobacillales</taxon>
        <taxon>Enterococcaceae</taxon>
        <taxon>Vagococcus</taxon>
    </lineage>
</organism>
<comment type="similarity">
    <text evidence="1">Belongs to the methylthioribose kinase family.</text>
</comment>
<dbReference type="PANTHER" id="PTHR34273">
    <property type="entry name" value="METHYLTHIORIBOSE KINASE"/>
    <property type="match status" value="1"/>
</dbReference>
<dbReference type="Gene3D" id="3.90.1200.10">
    <property type="match status" value="1"/>
</dbReference>
<dbReference type="RefSeq" id="WP_166034104.1">
    <property type="nucleotide sequence ID" value="NZ_CP049887.1"/>
</dbReference>
<dbReference type="Pfam" id="PF01636">
    <property type="entry name" value="APH"/>
    <property type="match status" value="1"/>
</dbReference>
<dbReference type="SUPFAM" id="SSF56112">
    <property type="entry name" value="Protein kinase-like (PK-like)"/>
    <property type="match status" value="1"/>
</dbReference>
<evidence type="ECO:0000256" key="6">
    <source>
        <dbReference type="ARBA" id="ARBA00022777"/>
    </source>
</evidence>
<dbReference type="NCBIfam" id="TIGR01767">
    <property type="entry name" value="MTRK"/>
    <property type="match status" value="1"/>
</dbReference>
<keyword evidence="6 9" id="KW-0418">Kinase</keyword>
<name>A0A6G8ASJ3_9ENTE</name>
<evidence type="ECO:0000256" key="5">
    <source>
        <dbReference type="ARBA" id="ARBA00022741"/>
    </source>
</evidence>
<dbReference type="InterPro" id="IPR002575">
    <property type="entry name" value="Aminoglycoside_PTrfase"/>
</dbReference>
<dbReference type="EC" id="2.7.1.100" evidence="3"/>
<accession>A0A6G8ASJ3</accession>
<gene>
    <name evidence="9" type="ORF">G7082_05035</name>
</gene>
<evidence type="ECO:0000256" key="1">
    <source>
        <dbReference type="ARBA" id="ARBA00010165"/>
    </source>
</evidence>
<sequence length="410" mass="47374">MSEKFSQHFLMSGEDVKAYVFALGLFEKSEVLSVKEIGDGNINYVFMVKSERTGKSVVVKQADTLLRSSGRPLDINRNRIEADILTMQYDLVPEYIPEIYHYDEVMATLVMEDVSSFKNLRYELENKKSFPNLAEDISTFLVETLLSTTDLVWNRQDKKRLVQDFVNIEMCDISEDLVFTEPYNDYKKQNNILAENLSFVTENIYQNDKLIAEVAKLRNNYLNNAQALLHGDLHSGSIFVNRQGMKVIDPEFAFYGPMGYDIGNVIGNLFFPLIKNKYYEEDEVFDKWLRETIVCIFDLVKEKLSVSYDQKITLSLYQNTAFKENYLQEIMADSLGYAGTEIIRRTIGDSQVKEVKEAPVGETRIQMERSLLKLGENLINKRYEVGSGEKLLRMLEQVITQKGEQHETSR</sequence>
<keyword evidence="10" id="KW-1185">Reference proteome</keyword>